<feature type="transmembrane region" description="Helical" evidence="6">
    <location>
        <begin position="112"/>
        <end position="132"/>
    </location>
</feature>
<evidence type="ECO:0000256" key="2">
    <source>
        <dbReference type="ARBA" id="ARBA00007524"/>
    </source>
</evidence>
<dbReference type="CDD" id="cd15904">
    <property type="entry name" value="TSPO_MBR"/>
    <property type="match status" value="1"/>
</dbReference>
<dbReference type="Pfam" id="PF03073">
    <property type="entry name" value="TspO_MBR"/>
    <property type="match status" value="1"/>
</dbReference>
<dbReference type="AlphaFoldDB" id="A0A1B6JAN6"/>
<dbReference type="GO" id="GO:0016020">
    <property type="term" value="C:membrane"/>
    <property type="evidence" value="ECO:0007669"/>
    <property type="project" value="UniProtKB-SubCell"/>
</dbReference>
<dbReference type="InterPro" id="IPR004307">
    <property type="entry name" value="TspO_MBR"/>
</dbReference>
<gene>
    <name evidence="7" type="ORF">g.2458</name>
</gene>
<dbReference type="InterPro" id="IPR038330">
    <property type="entry name" value="TspO/MBR-related_sf"/>
</dbReference>
<keyword evidence="3 6" id="KW-0812">Transmembrane</keyword>
<dbReference type="Gene3D" id="1.20.1260.100">
    <property type="entry name" value="TspO/MBR protein"/>
    <property type="match status" value="1"/>
</dbReference>
<comment type="subcellular location">
    <subcellularLocation>
        <location evidence="1">Membrane</location>
        <topology evidence="1">Multi-pass membrane protein</topology>
    </subcellularLocation>
</comment>
<evidence type="ECO:0000256" key="5">
    <source>
        <dbReference type="ARBA" id="ARBA00023136"/>
    </source>
</evidence>
<protein>
    <recommendedName>
        <fullName evidence="8">Translocator protein</fullName>
    </recommendedName>
</protein>
<dbReference type="PIRSF" id="PIRSF005859">
    <property type="entry name" value="PBR"/>
    <property type="match status" value="1"/>
</dbReference>
<sequence length="173" mass="18643">ADLREMSASVLPVIGAIALPLGGGQLVDYIVGSGRSVWSQALKAPSWRPPAVAFPIIWSSLYCGMGYASYLVWNEGGGFTGHAKLPLAMYGLQLGLNFAWTPIFFSMRSLKGALIDIALLDLAVVGTTYLFYQVTPMAGYLMMPYLAWLTAATALNYAIWRDNPAPSDLSKGD</sequence>
<name>A0A1B6JAN6_9HEMI</name>
<proteinExistence type="inferred from homology"/>
<evidence type="ECO:0000256" key="6">
    <source>
        <dbReference type="SAM" id="Phobius"/>
    </source>
</evidence>
<dbReference type="EMBL" id="GECU01011467">
    <property type="protein sequence ID" value="JAS96239.1"/>
    <property type="molecule type" value="Transcribed_RNA"/>
</dbReference>
<accession>A0A1B6JAN6</accession>
<feature type="transmembrane region" description="Helical" evidence="6">
    <location>
        <begin position="138"/>
        <end position="160"/>
    </location>
</feature>
<feature type="transmembrane region" description="Helical" evidence="6">
    <location>
        <begin position="6"/>
        <end position="31"/>
    </location>
</feature>
<dbReference type="FunFam" id="1.20.1260.100:FF:000001">
    <property type="entry name" value="translocator protein 2"/>
    <property type="match status" value="1"/>
</dbReference>
<evidence type="ECO:0008006" key="8">
    <source>
        <dbReference type="Google" id="ProtNLM"/>
    </source>
</evidence>
<keyword evidence="5 6" id="KW-0472">Membrane</keyword>
<feature type="transmembrane region" description="Helical" evidence="6">
    <location>
        <begin position="85"/>
        <end position="105"/>
    </location>
</feature>
<evidence type="ECO:0000256" key="3">
    <source>
        <dbReference type="ARBA" id="ARBA00022692"/>
    </source>
</evidence>
<organism evidence="7">
    <name type="scientific">Homalodisca liturata</name>
    <dbReference type="NCBI Taxonomy" id="320908"/>
    <lineage>
        <taxon>Eukaryota</taxon>
        <taxon>Metazoa</taxon>
        <taxon>Ecdysozoa</taxon>
        <taxon>Arthropoda</taxon>
        <taxon>Hexapoda</taxon>
        <taxon>Insecta</taxon>
        <taxon>Pterygota</taxon>
        <taxon>Neoptera</taxon>
        <taxon>Paraneoptera</taxon>
        <taxon>Hemiptera</taxon>
        <taxon>Auchenorrhyncha</taxon>
        <taxon>Membracoidea</taxon>
        <taxon>Cicadellidae</taxon>
        <taxon>Cicadellinae</taxon>
        <taxon>Proconiini</taxon>
        <taxon>Homalodisca</taxon>
    </lineage>
</organism>
<keyword evidence="4 6" id="KW-1133">Transmembrane helix</keyword>
<dbReference type="PANTHER" id="PTHR10057">
    <property type="entry name" value="PERIPHERAL-TYPE BENZODIAZEPINE RECEPTOR"/>
    <property type="match status" value="1"/>
</dbReference>
<reference evidence="7" key="1">
    <citation type="submission" date="2015-11" db="EMBL/GenBank/DDBJ databases">
        <title>De novo transcriptome assembly of four potential Pierce s Disease insect vectors from Arizona vineyards.</title>
        <authorList>
            <person name="Tassone E.E."/>
        </authorList>
    </citation>
    <scope>NUCLEOTIDE SEQUENCE</scope>
</reference>
<evidence type="ECO:0000256" key="4">
    <source>
        <dbReference type="ARBA" id="ARBA00022989"/>
    </source>
</evidence>
<feature type="transmembrane region" description="Helical" evidence="6">
    <location>
        <begin position="52"/>
        <end position="73"/>
    </location>
</feature>
<evidence type="ECO:0000313" key="7">
    <source>
        <dbReference type="EMBL" id="JAS96239.1"/>
    </source>
</evidence>
<dbReference type="GO" id="GO:0033013">
    <property type="term" value="P:tetrapyrrole metabolic process"/>
    <property type="evidence" value="ECO:0007669"/>
    <property type="project" value="UniProtKB-ARBA"/>
</dbReference>
<comment type="similarity">
    <text evidence="2">Belongs to the TspO/BZRP family.</text>
</comment>
<feature type="non-terminal residue" evidence="7">
    <location>
        <position position="1"/>
    </location>
</feature>
<dbReference type="PANTHER" id="PTHR10057:SF0">
    <property type="entry name" value="TRANSLOCATOR PROTEIN"/>
    <property type="match status" value="1"/>
</dbReference>
<evidence type="ECO:0000256" key="1">
    <source>
        <dbReference type="ARBA" id="ARBA00004141"/>
    </source>
</evidence>